<dbReference type="SFLD" id="SFLDG01129">
    <property type="entry name" value="C1.5:_HAD__Beta-PGM__Phosphata"/>
    <property type="match status" value="1"/>
</dbReference>
<organism evidence="1 2">
    <name type="scientific">Taphrina deformans (strain PYCC 5710 / ATCC 11124 / CBS 356.35 / IMI 108563 / JCM 9778 / NBRC 8474)</name>
    <name type="common">Peach leaf curl fungus</name>
    <name type="synonym">Lalaria deformans</name>
    <dbReference type="NCBI Taxonomy" id="1097556"/>
    <lineage>
        <taxon>Eukaryota</taxon>
        <taxon>Fungi</taxon>
        <taxon>Dikarya</taxon>
        <taxon>Ascomycota</taxon>
        <taxon>Taphrinomycotina</taxon>
        <taxon>Taphrinomycetes</taxon>
        <taxon>Taphrinales</taxon>
        <taxon>Taphrinaceae</taxon>
        <taxon>Taphrina</taxon>
    </lineage>
</organism>
<dbReference type="Gene3D" id="1.10.150.240">
    <property type="entry name" value="Putative phosphatase, domain 2"/>
    <property type="match status" value="1"/>
</dbReference>
<keyword evidence="2" id="KW-1185">Reference proteome</keyword>
<keyword evidence="1" id="KW-0378">Hydrolase</keyword>
<dbReference type="SFLD" id="SFLDS00003">
    <property type="entry name" value="Haloacid_Dehalogenase"/>
    <property type="match status" value="1"/>
</dbReference>
<evidence type="ECO:0000313" key="1">
    <source>
        <dbReference type="EMBL" id="CCG82643.1"/>
    </source>
</evidence>
<comment type="caution">
    <text evidence="1">The sequence shown here is derived from an EMBL/GenBank/DDBJ whole genome shotgun (WGS) entry which is preliminary data.</text>
</comment>
<sequence length="236" mass="26483">MVIKAVVFDIGGVCVGSPLHAINEYEKSLRLPHNYLNFMIAKWKSPSPMNLLECGQIATIEPEFFTLFERHLSDPEGYEAFFGSPFCPKDAVKDVAPTIDGRKLWGMMMEAASVPNTPLLDIIRDLKASGKYKVWALTNNFPAQLETDSLIHPLFDRIIGSVQMKMRKPDPRLYQYLVEELDLPTDEIVFLDDIGANLKAAQKLGIHTIQVDFRTTPVALKKLNHLLESGGVKAQL</sequence>
<dbReference type="InterPro" id="IPR036412">
    <property type="entry name" value="HAD-like_sf"/>
</dbReference>
<dbReference type="eggNOG" id="KOG3085">
    <property type="taxonomic scope" value="Eukaryota"/>
</dbReference>
<name>R4XA29_TAPDE</name>
<accession>R4XA29</accession>
<dbReference type="Pfam" id="PF00702">
    <property type="entry name" value="Hydrolase"/>
    <property type="match status" value="1"/>
</dbReference>
<dbReference type="STRING" id="1097556.R4XA29"/>
<dbReference type="Gene3D" id="3.40.50.1000">
    <property type="entry name" value="HAD superfamily/HAD-like"/>
    <property type="match status" value="1"/>
</dbReference>
<dbReference type="PANTHER" id="PTHR47829">
    <property type="entry name" value="HYDROLASE, PUTATIVE (AFU_ORTHOLOGUE AFUA_1G12880)-RELATED"/>
    <property type="match status" value="1"/>
</dbReference>
<dbReference type="InterPro" id="IPR006439">
    <property type="entry name" value="HAD-SF_hydro_IA"/>
</dbReference>
<dbReference type="InterPro" id="IPR052898">
    <property type="entry name" value="ACAD10-like"/>
</dbReference>
<dbReference type="Proteomes" id="UP000013776">
    <property type="component" value="Unassembled WGS sequence"/>
</dbReference>
<dbReference type="PANTHER" id="PTHR47829:SF1">
    <property type="entry name" value="HAD FAMILY PHOSPHATASE"/>
    <property type="match status" value="1"/>
</dbReference>
<protein>
    <submittedName>
        <fullName evidence="1">Epoxide hydrolase</fullName>
    </submittedName>
</protein>
<dbReference type="InterPro" id="IPR023198">
    <property type="entry name" value="PGP-like_dom2"/>
</dbReference>
<dbReference type="EMBL" id="CAHR02000094">
    <property type="protein sequence ID" value="CCG82643.1"/>
    <property type="molecule type" value="Genomic_DNA"/>
</dbReference>
<dbReference type="NCBIfam" id="TIGR01509">
    <property type="entry name" value="HAD-SF-IA-v3"/>
    <property type="match status" value="1"/>
</dbReference>
<dbReference type="PRINTS" id="PR00413">
    <property type="entry name" value="HADHALOGNASE"/>
</dbReference>
<dbReference type="InterPro" id="IPR023214">
    <property type="entry name" value="HAD_sf"/>
</dbReference>
<dbReference type="OrthoDB" id="1694274at2759"/>
<evidence type="ECO:0000313" key="2">
    <source>
        <dbReference type="Proteomes" id="UP000013776"/>
    </source>
</evidence>
<proteinExistence type="predicted"/>
<dbReference type="GO" id="GO:0016791">
    <property type="term" value="F:phosphatase activity"/>
    <property type="evidence" value="ECO:0007669"/>
    <property type="project" value="UniProtKB-ARBA"/>
</dbReference>
<dbReference type="CDD" id="cd02603">
    <property type="entry name" value="HAD_sEH-N_like"/>
    <property type="match status" value="1"/>
</dbReference>
<dbReference type="SUPFAM" id="SSF56784">
    <property type="entry name" value="HAD-like"/>
    <property type="match status" value="1"/>
</dbReference>
<gene>
    <name evidence="1" type="ORF">TAPDE_002735</name>
</gene>
<reference evidence="1 2" key="1">
    <citation type="journal article" date="2013" name="MBio">
        <title>Genome sequencing of the plant pathogen Taphrina deformans, the causal agent of peach leaf curl.</title>
        <authorList>
            <person name="Cisse O.H."/>
            <person name="Almeida J.M.G.C.F."/>
            <person name="Fonseca A."/>
            <person name="Kumar A.A."/>
            <person name="Salojaervi J."/>
            <person name="Overmyer K."/>
            <person name="Hauser P.M."/>
            <person name="Pagni M."/>
        </authorList>
    </citation>
    <scope>NUCLEOTIDE SEQUENCE [LARGE SCALE GENOMIC DNA]</scope>
    <source>
        <strain evidence="2">PYCC 5710 / ATCC 11124 / CBS 356.35 / IMI 108563 / JCM 9778 / NBRC 8474</strain>
    </source>
</reference>
<dbReference type="AlphaFoldDB" id="R4XA29"/>